<reference evidence="1" key="1">
    <citation type="submission" date="2022-12" db="EMBL/GenBank/DDBJ databases">
        <title>Genome Sequence of Lasiodiplodia mahajangana.</title>
        <authorList>
            <person name="Buettner E."/>
        </authorList>
    </citation>
    <scope>NUCLEOTIDE SEQUENCE</scope>
    <source>
        <strain evidence="1">VT137</strain>
    </source>
</reference>
<accession>A0ACC2JHC8</accession>
<keyword evidence="2" id="KW-1185">Reference proteome</keyword>
<evidence type="ECO:0000313" key="2">
    <source>
        <dbReference type="Proteomes" id="UP001153332"/>
    </source>
</evidence>
<gene>
    <name evidence="1" type="ORF">O1611_g6812</name>
</gene>
<dbReference type="Proteomes" id="UP001153332">
    <property type="component" value="Unassembled WGS sequence"/>
</dbReference>
<evidence type="ECO:0000313" key="1">
    <source>
        <dbReference type="EMBL" id="KAJ8126826.1"/>
    </source>
</evidence>
<proteinExistence type="predicted"/>
<name>A0ACC2JHC8_9PEZI</name>
<comment type="caution">
    <text evidence="1">The sequence shown here is derived from an EMBL/GenBank/DDBJ whole genome shotgun (WGS) entry which is preliminary data.</text>
</comment>
<protein>
    <submittedName>
        <fullName evidence="1">Uncharacterized protein</fullName>
    </submittedName>
</protein>
<sequence length="148" mass="15997">MSPIVKVWLATLNEGHSVVETAFSGLWHEVMMAAASISGGDGHYGLFHCNEEPGLLAVILGYRSPEVSEHVQERLGKITNRLADWVTHQKLYQLDLSVSGVPLHAEKIAILFSESQPSDSDSLPGKGRGSSSSSWALSSKLLKSVVSR</sequence>
<dbReference type="EMBL" id="JAPUUL010001680">
    <property type="protein sequence ID" value="KAJ8126826.1"/>
    <property type="molecule type" value="Genomic_DNA"/>
</dbReference>
<organism evidence="1 2">
    <name type="scientific">Lasiodiplodia mahajangana</name>
    <dbReference type="NCBI Taxonomy" id="1108764"/>
    <lineage>
        <taxon>Eukaryota</taxon>
        <taxon>Fungi</taxon>
        <taxon>Dikarya</taxon>
        <taxon>Ascomycota</taxon>
        <taxon>Pezizomycotina</taxon>
        <taxon>Dothideomycetes</taxon>
        <taxon>Dothideomycetes incertae sedis</taxon>
        <taxon>Botryosphaeriales</taxon>
        <taxon>Botryosphaeriaceae</taxon>
        <taxon>Lasiodiplodia</taxon>
    </lineage>
</organism>